<gene>
    <name evidence="1" type="ORF">CWATWH0401_2099</name>
</gene>
<evidence type="ECO:0000313" key="2">
    <source>
        <dbReference type="Proteomes" id="UP000018198"/>
    </source>
</evidence>
<organism evidence="1 2">
    <name type="scientific">Crocosphaera watsonii WH 0401</name>
    <dbReference type="NCBI Taxonomy" id="555881"/>
    <lineage>
        <taxon>Bacteria</taxon>
        <taxon>Bacillati</taxon>
        <taxon>Cyanobacteriota</taxon>
        <taxon>Cyanophyceae</taxon>
        <taxon>Oscillatoriophycideae</taxon>
        <taxon>Chroococcales</taxon>
        <taxon>Aphanothecaceae</taxon>
        <taxon>Crocosphaera</taxon>
    </lineage>
</organism>
<proteinExistence type="predicted"/>
<reference evidence="1 2" key="2">
    <citation type="submission" date="2013-09" db="EMBL/GenBank/DDBJ databases">
        <title>Whole genome comparison of six Crocosphaera watsonii strains with differing phenotypes.</title>
        <authorList>
            <person name="Bench S.R."/>
            <person name="Heller P."/>
            <person name="Frank I."/>
            <person name="Arciniega M."/>
            <person name="Shilova I.N."/>
            <person name="Zehr J.P."/>
        </authorList>
    </citation>
    <scope>NUCLEOTIDE SEQUENCE [LARGE SCALE GENOMIC DNA]</scope>
    <source>
        <strain evidence="1 2">WH 0401</strain>
    </source>
</reference>
<dbReference type="AlphaFoldDB" id="T2J2V7"/>
<comment type="caution">
    <text evidence="1">The sequence shown here is derived from an EMBL/GenBank/DDBJ whole genome shotgun (WGS) entry which is preliminary data.</text>
</comment>
<accession>T2J2V7</accession>
<dbReference type="EMBL" id="CAQM01000106">
    <property type="protein sequence ID" value="CCQ60203.1"/>
    <property type="molecule type" value="Genomic_DNA"/>
</dbReference>
<protein>
    <submittedName>
        <fullName evidence="1">Uncharacterized protein</fullName>
    </submittedName>
</protein>
<evidence type="ECO:0000313" key="1">
    <source>
        <dbReference type="EMBL" id="CCQ60203.1"/>
    </source>
</evidence>
<reference evidence="1 2" key="1">
    <citation type="submission" date="2013-01" db="EMBL/GenBank/DDBJ databases">
        <authorList>
            <person name="Bench S."/>
        </authorList>
    </citation>
    <scope>NUCLEOTIDE SEQUENCE [LARGE SCALE GENOMIC DNA]</scope>
    <source>
        <strain evidence="1 2">WH 0401</strain>
    </source>
</reference>
<dbReference type="RefSeq" id="WP_021834633.1">
    <property type="nucleotide sequence ID" value="NZ_CAQM01000106.1"/>
</dbReference>
<name>T2J2V7_CROWT</name>
<sequence>MQGLLKRFWQWIQQFFAQVFGSSSPLGRDDKNASQQPLSDTEYEFLLANSWMESPTDGTRGAFSNILKIWEKEAKPNSG</sequence>
<dbReference type="Proteomes" id="UP000018198">
    <property type="component" value="Unassembled WGS sequence"/>
</dbReference>